<dbReference type="SUPFAM" id="SSF48150">
    <property type="entry name" value="DNA-glycosylase"/>
    <property type="match status" value="1"/>
</dbReference>
<dbReference type="InterPro" id="IPR052054">
    <property type="entry name" value="Oxidative_DNA_repair_enzyme"/>
</dbReference>
<name>A0AA86SK17_9FABA</name>
<organism evidence="1 2">
    <name type="scientific">Sphenostylis stenocarpa</name>
    <dbReference type="NCBI Taxonomy" id="92480"/>
    <lineage>
        <taxon>Eukaryota</taxon>
        <taxon>Viridiplantae</taxon>
        <taxon>Streptophyta</taxon>
        <taxon>Embryophyta</taxon>
        <taxon>Tracheophyta</taxon>
        <taxon>Spermatophyta</taxon>
        <taxon>Magnoliopsida</taxon>
        <taxon>eudicotyledons</taxon>
        <taxon>Gunneridae</taxon>
        <taxon>Pentapetalae</taxon>
        <taxon>rosids</taxon>
        <taxon>fabids</taxon>
        <taxon>Fabales</taxon>
        <taxon>Fabaceae</taxon>
        <taxon>Papilionoideae</taxon>
        <taxon>50 kb inversion clade</taxon>
        <taxon>NPAAA clade</taxon>
        <taxon>indigoferoid/millettioid clade</taxon>
        <taxon>Phaseoleae</taxon>
        <taxon>Sphenostylis</taxon>
    </lineage>
</organism>
<dbReference type="EMBL" id="OY731403">
    <property type="protein sequence ID" value="CAJ1962821.1"/>
    <property type="molecule type" value="Genomic_DNA"/>
</dbReference>
<reference evidence="1" key="1">
    <citation type="submission" date="2023-10" db="EMBL/GenBank/DDBJ databases">
        <authorList>
            <person name="Domelevo Entfellner J.-B."/>
        </authorList>
    </citation>
    <scope>NUCLEOTIDE SEQUENCE</scope>
</reference>
<dbReference type="Gene3D" id="1.10.340.30">
    <property type="entry name" value="Hypothetical protein, domain 2"/>
    <property type="match status" value="1"/>
</dbReference>
<dbReference type="GO" id="GO:0034039">
    <property type="term" value="F:8-oxo-7,8-dihydroguanine DNA N-glycosylase activity"/>
    <property type="evidence" value="ECO:0007669"/>
    <property type="project" value="TreeGrafter"/>
</dbReference>
<dbReference type="Proteomes" id="UP001189624">
    <property type="component" value="Chromosome 6"/>
</dbReference>
<dbReference type="InterPro" id="IPR011257">
    <property type="entry name" value="DNA_glycosylase"/>
</dbReference>
<sequence length="463" mass="53191">MEGSIVMEESEKQSCKPHCSDAWFELEMELPSGTEPFQLEQAVCSHGFFMMPPNHWNPLSKTLTRPLHIHNLSSSSTLLVSLSQRPRSLAVRVHGVHFLSPQQQRHITAQVSRMLRLSETEEKAVREFKSVHSDHPNRSFGGRVFRSPTLFEDMVKCILLCNCQWPRTLSMAQALCELQYELQNELPCAAVGSGNSKVETEGFVPRTPASKETRRSKVSTKSMLLKKKLELEVDVHGNLQMDHMLASSSDPTLLPTDHGDSEVLRSDDSCYQFPDEGEYFDRTGNFPSPVELTNLDESFLAKRCRLGYRAGYIIELAQAIVEGKIQLEQLEELSKDASLSCYKQLDDQLKQIKGFGPFTRANVLMCLGYYHVIPWDSETVRHLKQVHSRNTTSKTIERDLQEIYGKYEPYQFLAFWSEIWHFYETRFGKMNEMRSSDYKRITASNMRSTVKTANKRKRPSRKC</sequence>
<evidence type="ECO:0000313" key="1">
    <source>
        <dbReference type="EMBL" id="CAJ1962821.1"/>
    </source>
</evidence>
<dbReference type="Gramene" id="rna-AYBTSS11_LOCUS19449">
    <property type="protein sequence ID" value="CAJ1962821.1"/>
    <property type="gene ID" value="gene-AYBTSS11_LOCUS19449"/>
</dbReference>
<gene>
    <name evidence="1" type="ORF">AYBTSS11_LOCUS19449</name>
</gene>
<proteinExistence type="predicted"/>
<dbReference type="GO" id="GO:0006285">
    <property type="term" value="P:base-excision repair, AP site formation"/>
    <property type="evidence" value="ECO:0007669"/>
    <property type="project" value="TreeGrafter"/>
</dbReference>
<dbReference type="GO" id="GO:0005634">
    <property type="term" value="C:nucleus"/>
    <property type="evidence" value="ECO:0007669"/>
    <property type="project" value="TreeGrafter"/>
</dbReference>
<evidence type="ECO:0000313" key="2">
    <source>
        <dbReference type="Proteomes" id="UP001189624"/>
    </source>
</evidence>
<protein>
    <recommendedName>
        <fullName evidence="3">HhH-GPD domain-containing protein</fullName>
    </recommendedName>
</protein>
<evidence type="ECO:0008006" key="3">
    <source>
        <dbReference type="Google" id="ProtNLM"/>
    </source>
</evidence>
<dbReference type="PANTHER" id="PTHR10242">
    <property type="entry name" value="8-OXOGUANINE DNA GLYCOSYLASE"/>
    <property type="match status" value="1"/>
</dbReference>
<accession>A0AA86SK17</accession>
<dbReference type="PANTHER" id="PTHR10242:SF4">
    <property type="entry name" value="OS07G0657600 PROTEIN"/>
    <property type="match status" value="1"/>
</dbReference>
<keyword evidence="2" id="KW-1185">Reference proteome</keyword>
<dbReference type="AlphaFoldDB" id="A0AA86SK17"/>